<name>A0A3M7S5R1_BRAPC</name>
<proteinExistence type="predicted"/>
<organism evidence="2 3">
    <name type="scientific">Brachionus plicatilis</name>
    <name type="common">Marine rotifer</name>
    <name type="synonym">Brachionus muelleri</name>
    <dbReference type="NCBI Taxonomy" id="10195"/>
    <lineage>
        <taxon>Eukaryota</taxon>
        <taxon>Metazoa</taxon>
        <taxon>Spiralia</taxon>
        <taxon>Gnathifera</taxon>
        <taxon>Rotifera</taxon>
        <taxon>Eurotatoria</taxon>
        <taxon>Monogononta</taxon>
        <taxon>Pseudotrocha</taxon>
        <taxon>Ploima</taxon>
        <taxon>Brachionidae</taxon>
        <taxon>Brachionus</taxon>
    </lineage>
</organism>
<protein>
    <submittedName>
        <fullName evidence="2">Uncharacterized protein</fullName>
    </submittedName>
</protein>
<dbReference type="EMBL" id="REGN01001991">
    <property type="protein sequence ID" value="RNA31082.1"/>
    <property type="molecule type" value="Genomic_DNA"/>
</dbReference>
<feature type="compositionally biased region" description="Low complexity" evidence="1">
    <location>
        <begin position="84"/>
        <end position="97"/>
    </location>
</feature>
<evidence type="ECO:0000313" key="3">
    <source>
        <dbReference type="Proteomes" id="UP000276133"/>
    </source>
</evidence>
<feature type="compositionally biased region" description="Basic and acidic residues" evidence="1">
    <location>
        <begin position="103"/>
        <end position="113"/>
    </location>
</feature>
<evidence type="ECO:0000313" key="2">
    <source>
        <dbReference type="EMBL" id="RNA31082.1"/>
    </source>
</evidence>
<gene>
    <name evidence="2" type="ORF">BpHYR1_031389</name>
</gene>
<accession>A0A3M7S5R1</accession>
<evidence type="ECO:0000256" key="1">
    <source>
        <dbReference type="SAM" id="MobiDB-lite"/>
    </source>
</evidence>
<keyword evidence="3" id="KW-1185">Reference proteome</keyword>
<comment type="caution">
    <text evidence="2">The sequence shown here is derived from an EMBL/GenBank/DDBJ whole genome shotgun (WGS) entry which is preliminary data.</text>
</comment>
<reference evidence="2 3" key="1">
    <citation type="journal article" date="2018" name="Sci. Rep.">
        <title>Genomic signatures of local adaptation to the degree of environmental predictability in rotifers.</title>
        <authorList>
            <person name="Franch-Gras L."/>
            <person name="Hahn C."/>
            <person name="Garcia-Roger E.M."/>
            <person name="Carmona M.J."/>
            <person name="Serra M."/>
            <person name="Gomez A."/>
        </authorList>
    </citation>
    <scope>NUCLEOTIDE SEQUENCE [LARGE SCALE GENOMIC DNA]</scope>
    <source>
        <strain evidence="2">HYR1</strain>
    </source>
</reference>
<sequence length="188" mass="21856">MSDDEYVPLELYESQESDSEEVEERNILKKRRGINQEWIYVDMFDDNDAADLWLKNKTKWSNEDTYSTKKSLVYLPKDITMSQATTSTPATSKPTAKPTRKRKETEVTENTDEKPKIGENHLKEDVVDLAKINTTTSYTSFFFNRYDSHTSMIFFSPSSSIKCCEGSRHCEKFVLVHIGRLFQLKINI</sequence>
<feature type="region of interest" description="Disordered" evidence="1">
    <location>
        <begin position="1"/>
        <end position="22"/>
    </location>
</feature>
<feature type="region of interest" description="Disordered" evidence="1">
    <location>
        <begin position="84"/>
        <end position="113"/>
    </location>
</feature>
<dbReference type="Proteomes" id="UP000276133">
    <property type="component" value="Unassembled WGS sequence"/>
</dbReference>
<dbReference type="AlphaFoldDB" id="A0A3M7S5R1"/>